<dbReference type="OMA" id="MPGPWAD"/>
<dbReference type="AlphaFoldDB" id="A0A913ZN34"/>
<dbReference type="Pfam" id="PF04194">
    <property type="entry name" value="PDCD2_C"/>
    <property type="match status" value="1"/>
</dbReference>
<dbReference type="InterPro" id="IPR007320">
    <property type="entry name" value="PDCD2_C"/>
</dbReference>
<evidence type="ECO:0000313" key="4">
    <source>
        <dbReference type="Proteomes" id="UP000887568"/>
    </source>
</evidence>
<keyword evidence="4" id="KW-1185">Reference proteome</keyword>
<reference evidence="3" key="1">
    <citation type="submission" date="2022-11" db="UniProtKB">
        <authorList>
            <consortium name="EnsemblMetazoa"/>
        </authorList>
    </citation>
    <scope>IDENTIFICATION</scope>
</reference>
<dbReference type="InterPro" id="IPR052815">
    <property type="entry name" value="PDCD2-like_regulator"/>
</dbReference>
<dbReference type="GO" id="GO:0005737">
    <property type="term" value="C:cytoplasm"/>
    <property type="evidence" value="ECO:0007669"/>
    <property type="project" value="InterPro"/>
</dbReference>
<dbReference type="PANTHER" id="PTHR46421:SF1">
    <property type="entry name" value="PROGRAMMED CELL DEATH PROTEIN 2-LIKE"/>
    <property type="match status" value="1"/>
</dbReference>
<dbReference type="GO" id="GO:0006915">
    <property type="term" value="P:apoptotic process"/>
    <property type="evidence" value="ECO:0007669"/>
    <property type="project" value="TreeGrafter"/>
</dbReference>
<dbReference type="PANTHER" id="PTHR46421">
    <property type="entry name" value="PROGRAMMED CELL DEATH PROTEIN 2-LIKE"/>
    <property type="match status" value="1"/>
</dbReference>
<evidence type="ECO:0000313" key="3">
    <source>
        <dbReference type="EnsemblMetazoa" id="XP_038052461.1"/>
    </source>
</evidence>
<dbReference type="RefSeq" id="XP_038052461.1">
    <property type="nucleotide sequence ID" value="XM_038196533.1"/>
</dbReference>
<dbReference type="Proteomes" id="UP000887568">
    <property type="component" value="Unplaced"/>
</dbReference>
<feature type="compositionally biased region" description="Basic and acidic residues" evidence="1">
    <location>
        <begin position="179"/>
        <end position="189"/>
    </location>
</feature>
<name>A0A913ZN34_PATMI</name>
<proteinExistence type="predicted"/>
<feature type="compositionally biased region" description="Polar residues" evidence="1">
    <location>
        <begin position="269"/>
        <end position="287"/>
    </location>
</feature>
<dbReference type="GeneID" id="119725172"/>
<feature type="region of interest" description="Disordered" evidence="1">
    <location>
        <begin position="177"/>
        <end position="216"/>
    </location>
</feature>
<organism evidence="3 4">
    <name type="scientific">Patiria miniata</name>
    <name type="common">Bat star</name>
    <name type="synonym">Asterina miniata</name>
    <dbReference type="NCBI Taxonomy" id="46514"/>
    <lineage>
        <taxon>Eukaryota</taxon>
        <taxon>Metazoa</taxon>
        <taxon>Echinodermata</taxon>
        <taxon>Eleutherozoa</taxon>
        <taxon>Asterozoa</taxon>
        <taxon>Asteroidea</taxon>
        <taxon>Valvatacea</taxon>
        <taxon>Valvatida</taxon>
        <taxon>Asterinidae</taxon>
        <taxon>Patiria</taxon>
    </lineage>
</organism>
<evidence type="ECO:0000256" key="1">
    <source>
        <dbReference type="SAM" id="MobiDB-lite"/>
    </source>
</evidence>
<accession>A0A913ZN34</accession>
<feature type="region of interest" description="Disordered" evidence="1">
    <location>
        <begin position="123"/>
        <end position="161"/>
    </location>
</feature>
<protein>
    <recommendedName>
        <fullName evidence="2">Programmed cell death protein 2 C-terminal domain-containing protein</fullName>
    </recommendedName>
</protein>
<evidence type="ECO:0000259" key="2">
    <source>
        <dbReference type="Pfam" id="PF04194"/>
    </source>
</evidence>
<sequence>MKRTFVGVCDEEIPLSNSTTWQLNKLGGYPDWMYSDCNYPPCNVCGDPLYHVAQMYCPLEASSYHRTLYIFTCVTKSCINKKESWRVFRSQLLLSHIASSKQVTKKSPKVVAMVMDEWCEDADDWGSEPEEEIHNEHVKSSASNDAQDKGGTKPSIRCHPSGDAVAMAMDEWCEDADDWGSKSKKESHNEQIIPSASNGAHDRGGAKPSLECHPSGDAVPMVTRLLQDSTSNDEILTRATAKLAGQDLDEDTVKEQSEDVDPSDAMTRLSISTPSTQQTSKDSNSVLSRSRHHAFTGYFVNVFDEPSPCTSVTELTNHERELIADYQQREGVDLLEWQEEHLQMMSKVSSCEESYEKTSAKHGDKVFQRFAKRLQLCPEQCIRYSWNGTPLYLTSPSEGTLIPSCPHCGSQRVFEVQLMPQLINALHDADQPGIQIEFGVVIIYTCKANCWDDPCQPGQLNLREEYVEFQVDPDSTLIAKSKFEY</sequence>
<feature type="region of interest" description="Disordered" evidence="1">
    <location>
        <begin position="247"/>
        <end position="287"/>
    </location>
</feature>
<dbReference type="EnsemblMetazoa" id="XM_038196533.1">
    <property type="protein sequence ID" value="XP_038052461.1"/>
    <property type="gene ID" value="LOC119725172"/>
</dbReference>
<dbReference type="OrthoDB" id="366284at2759"/>
<feature type="domain" description="Programmed cell death protein 2 C-terminal" evidence="2">
    <location>
        <begin position="364"/>
        <end position="470"/>
    </location>
</feature>